<name>A0ABV2ICE4_9HYPH</name>
<dbReference type="RefSeq" id="WP_354434381.1">
    <property type="nucleotide sequence ID" value="NZ_JBEPLY010000007.1"/>
</dbReference>
<dbReference type="PANTHER" id="PTHR37625">
    <property type="entry name" value="OUTER MEMBRANE LIPOPROTEIN-RELATED"/>
    <property type="match status" value="1"/>
</dbReference>
<protein>
    <submittedName>
        <fullName evidence="2">Type VI secretion system protein VasD</fullName>
    </submittedName>
</protein>
<accession>A0ABV2ICE4</accession>
<reference evidence="2 3" key="1">
    <citation type="submission" date="2024-06" db="EMBL/GenBank/DDBJ databases">
        <title>Genomic Encyclopedia of Type Strains, Phase IV (KMG-IV): sequencing the most valuable type-strain genomes for metagenomic binning, comparative biology and taxonomic classification.</title>
        <authorList>
            <person name="Goeker M."/>
        </authorList>
    </citation>
    <scope>NUCLEOTIDE SEQUENCE [LARGE SCALE GENOMIC DNA]</scope>
    <source>
        <strain evidence="2 3">DSM 28102</strain>
    </source>
</reference>
<sequence>MCVRRRVVCVALLSVVAGLSSCGIPQATGKILKVIGNPDIPVGDATDQPSTIDMMIFEERGANRGDDGQPLPIDVWVFQLSDDGQFMQSDFESLTMDPKGTLKSTYVDMTQVQVTPDQSKPIENIELKKNTTFIGIVGGYVNYRDVNWRTTVQVNAKGETYQLFTAITPTKIITNLHR</sequence>
<organism evidence="2 3">
    <name type="scientific">Martelella mangrovi</name>
    <dbReference type="NCBI Taxonomy" id="1397477"/>
    <lineage>
        <taxon>Bacteria</taxon>
        <taxon>Pseudomonadati</taxon>
        <taxon>Pseudomonadota</taxon>
        <taxon>Alphaproteobacteria</taxon>
        <taxon>Hyphomicrobiales</taxon>
        <taxon>Aurantimonadaceae</taxon>
        <taxon>Martelella</taxon>
    </lineage>
</organism>
<dbReference type="PROSITE" id="PS51257">
    <property type="entry name" value="PROKAR_LIPOPROTEIN"/>
    <property type="match status" value="1"/>
</dbReference>
<dbReference type="NCBIfam" id="TIGR03352">
    <property type="entry name" value="VI_chp_3"/>
    <property type="match status" value="1"/>
</dbReference>
<evidence type="ECO:0000313" key="2">
    <source>
        <dbReference type="EMBL" id="MET3600451.1"/>
    </source>
</evidence>
<dbReference type="InterPro" id="IPR017734">
    <property type="entry name" value="T6SS_SciN"/>
</dbReference>
<keyword evidence="1" id="KW-0732">Signal</keyword>
<evidence type="ECO:0000256" key="1">
    <source>
        <dbReference type="SAM" id="SignalP"/>
    </source>
</evidence>
<feature type="signal peptide" evidence="1">
    <location>
        <begin position="1"/>
        <end position="27"/>
    </location>
</feature>
<dbReference type="InterPro" id="IPR038706">
    <property type="entry name" value="Type_VI_SciN-like_sf"/>
</dbReference>
<dbReference type="PANTHER" id="PTHR37625:SF4">
    <property type="entry name" value="OUTER MEMBRANE LIPOPROTEIN"/>
    <property type="match status" value="1"/>
</dbReference>
<dbReference type="Proteomes" id="UP001549164">
    <property type="component" value="Unassembled WGS sequence"/>
</dbReference>
<keyword evidence="3" id="KW-1185">Reference proteome</keyword>
<dbReference type="Gene3D" id="2.60.40.4150">
    <property type="entry name" value="Type VI secretion system, lipoprotein SciN"/>
    <property type="match status" value="1"/>
</dbReference>
<proteinExistence type="predicted"/>
<feature type="chain" id="PRO_5045807452" evidence="1">
    <location>
        <begin position="28"/>
        <end position="178"/>
    </location>
</feature>
<dbReference type="Pfam" id="PF12790">
    <property type="entry name" value="T6SS-SciN"/>
    <property type="match status" value="1"/>
</dbReference>
<dbReference type="EMBL" id="JBEPLY010000007">
    <property type="protein sequence ID" value="MET3600451.1"/>
    <property type="molecule type" value="Genomic_DNA"/>
</dbReference>
<evidence type="ECO:0000313" key="3">
    <source>
        <dbReference type="Proteomes" id="UP001549164"/>
    </source>
</evidence>
<comment type="caution">
    <text evidence="2">The sequence shown here is derived from an EMBL/GenBank/DDBJ whole genome shotgun (WGS) entry which is preliminary data.</text>
</comment>
<gene>
    <name evidence="2" type="ORF">ABID12_002400</name>
</gene>